<dbReference type="RefSeq" id="WP_123930052.1">
    <property type="nucleotide sequence ID" value="NZ_JBPSDP010000007.1"/>
</dbReference>
<dbReference type="InterPro" id="IPR029068">
    <property type="entry name" value="Glyas_Bleomycin-R_OHBP_Dase"/>
</dbReference>
<dbReference type="InterPro" id="IPR004360">
    <property type="entry name" value="Glyas_Fos-R_dOase_dom"/>
</dbReference>
<accession>A0A3N4GCT4</accession>
<evidence type="ECO:0000313" key="3">
    <source>
        <dbReference type="Proteomes" id="UP000267536"/>
    </source>
</evidence>
<dbReference type="EMBL" id="RKMH01000008">
    <property type="protein sequence ID" value="RPA59995.1"/>
    <property type="molecule type" value="Genomic_DNA"/>
</dbReference>
<evidence type="ECO:0000259" key="1">
    <source>
        <dbReference type="PROSITE" id="PS51819"/>
    </source>
</evidence>
<dbReference type="PANTHER" id="PTHR33993:SF14">
    <property type="entry name" value="GB|AAF24581.1"/>
    <property type="match status" value="1"/>
</dbReference>
<feature type="domain" description="VOC" evidence="1">
    <location>
        <begin position="10"/>
        <end position="126"/>
    </location>
</feature>
<dbReference type="InterPro" id="IPR037523">
    <property type="entry name" value="VOC_core"/>
</dbReference>
<dbReference type="PROSITE" id="PS51819">
    <property type="entry name" value="VOC"/>
    <property type="match status" value="2"/>
</dbReference>
<dbReference type="Gene3D" id="3.10.180.10">
    <property type="entry name" value="2,3-Dihydroxybiphenyl 1,2-Dioxygenase, domain 1"/>
    <property type="match status" value="2"/>
</dbReference>
<dbReference type="CDD" id="cd07247">
    <property type="entry name" value="SgaA_N_like"/>
    <property type="match status" value="2"/>
</dbReference>
<gene>
    <name evidence="2" type="ORF">EF294_12240</name>
</gene>
<dbReference type="OrthoDB" id="9793039at2"/>
<proteinExistence type="predicted"/>
<dbReference type="SUPFAM" id="SSF54593">
    <property type="entry name" value="Glyoxalase/Bleomycin resistance protein/Dihydroxybiphenyl dioxygenase"/>
    <property type="match status" value="2"/>
</dbReference>
<evidence type="ECO:0000313" key="2">
    <source>
        <dbReference type="EMBL" id="RPA59995.1"/>
    </source>
</evidence>
<sequence length="267" mass="28467">MTAYSAPAGAPIWFDLMSSEPAKAADFYQALFGWEVEGPPREEFGGYQNFTLHGKRVAGLSPYMAEGGGPSDIWSLYLRTDDPESTVEKVVAAGGEIMVPPMAVGEEGTMVVTVDNAGAVIGFWKPNQHHGFTEWGVHGAPYWFELATRDYPASLAFYTETVGARADAVIDNTGQEVAPGRPLRYSQLFFGESAYAGVMDSTGLFGDAPSFWQIYICVDDVAATAAQAEGLGGEIVMPGEDTPYGTLAVIKDPFGAMICLGHPPAGM</sequence>
<organism evidence="2 3">
    <name type="scientific">Gordonia oryzae</name>
    <dbReference type="NCBI Taxonomy" id="2487349"/>
    <lineage>
        <taxon>Bacteria</taxon>
        <taxon>Bacillati</taxon>
        <taxon>Actinomycetota</taxon>
        <taxon>Actinomycetes</taxon>
        <taxon>Mycobacteriales</taxon>
        <taxon>Gordoniaceae</taxon>
        <taxon>Gordonia</taxon>
    </lineage>
</organism>
<dbReference type="InterPro" id="IPR052164">
    <property type="entry name" value="Anthracycline_SecMetBiosynth"/>
</dbReference>
<comment type="caution">
    <text evidence="2">The sequence shown here is derived from an EMBL/GenBank/DDBJ whole genome shotgun (WGS) entry which is preliminary data.</text>
</comment>
<dbReference type="PANTHER" id="PTHR33993">
    <property type="entry name" value="GLYOXALASE-RELATED"/>
    <property type="match status" value="1"/>
</dbReference>
<protein>
    <submittedName>
        <fullName evidence="2">VOC family protein</fullName>
    </submittedName>
</protein>
<keyword evidence="3" id="KW-1185">Reference proteome</keyword>
<dbReference type="AlphaFoldDB" id="A0A3N4GCT4"/>
<dbReference type="Pfam" id="PF00903">
    <property type="entry name" value="Glyoxalase"/>
    <property type="match status" value="2"/>
</dbReference>
<name>A0A3N4GCT4_9ACTN</name>
<dbReference type="Proteomes" id="UP000267536">
    <property type="component" value="Unassembled WGS sequence"/>
</dbReference>
<reference evidence="2 3" key="1">
    <citation type="submission" date="2018-11" db="EMBL/GenBank/DDBJ databases">
        <title>Draft genome sequence of Gordonia sp. RS15-1S isolated from rice stems.</title>
        <authorList>
            <person name="Muangham S."/>
        </authorList>
    </citation>
    <scope>NUCLEOTIDE SEQUENCE [LARGE SCALE GENOMIC DNA]</scope>
    <source>
        <strain evidence="2 3">RS15-1S</strain>
    </source>
</reference>
<feature type="domain" description="VOC" evidence="1">
    <location>
        <begin position="140"/>
        <end position="263"/>
    </location>
</feature>